<evidence type="ECO:0000256" key="1">
    <source>
        <dbReference type="SAM" id="Phobius"/>
    </source>
</evidence>
<protein>
    <submittedName>
        <fullName evidence="2">Type IV pilus assembly protein PilW</fullName>
    </submittedName>
</protein>
<dbReference type="EMBL" id="JACHGB010000005">
    <property type="protein sequence ID" value="MBB5272628.1"/>
    <property type="molecule type" value="Genomic_DNA"/>
</dbReference>
<feature type="transmembrane region" description="Helical" evidence="1">
    <location>
        <begin position="28"/>
        <end position="48"/>
    </location>
</feature>
<dbReference type="NCBIfam" id="TIGR02532">
    <property type="entry name" value="IV_pilin_GFxxxE"/>
    <property type="match status" value="1"/>
</dbReference>
<name>A0A7W8HIN2_9BURK</name>
<dbReference type="InterPro" id="IPR012902">
    <property type="entry name" value="N_methyl_site"/>
</dbReference>
<keyword evidence="1" id="KW-1133">Transmembrane helix</keyword>
<gene>
    <name evidence="2" type="ORF">HNQ70_002651</name>
</gene>
<keyword evidence="1" id="KW-0472">Membrane</keyword>
<evidence type="ECO:0000313" key="2">
    <source>
        <dbReference type="EMBL" id="MBB5272628.1"/>
    </source>
</evidence>
<keyword evidence="3" id="KW-1185">Reference proteome</keyword>
<reference evidence="2 3" key="1">
    <citation type="submission" date="2020-08" db="EMBL/GenBank/DDBJ databases">
        <title>Genomic Encyclopedia of Type Strains, Phase IV (KMG-IV): sequencing the most valuable type-strain genomes for metagenomic binning, comparative biology and taxonomic classification.</title>
        <authorList>
            <person name="Goeker M."/>
        </authorList>
    </citation>
    <scope>NUCLEOTIDE SEQUENCE [LARGE SCALE GENOMIC DNA]</scope>
    <source>
        <strain evidence="2 3">DSM 29781</strain>
    </source>
</reference>
<dbReference type="Proteomes" id="UP000532440">
    <property type="component" value="Unassembled WGS sequence"/>
</dbReference>
<dbReference type="Pfam" id="PF07963">
    <property type="entry name" value="N_methyl"/>
    <property type="match status" value="1"/>
</dbReference>
<comment type="caution">
    <text evidence="2">The sequence shown here is derived from an EMBL/GenBank/DDBJ whole genome shotgun (WGS) entry which is preliminary data.</text>
</comment>
<evidence type="ECO:0000313" key="3">
    <source>
        <dbReference type="Proteomes" id="UP000532440"/>
    </source>
</evidence>
<keyword evidence="1" id="KW-0812">Transmembrane</keyword>
<dbReference type="AlphaFoldDB" id="A0A7W8HIN2"/>
<organism evidence="2 3">
    <name type="scientific">Quisquiliibacterium transsilvanicum</name>
    <dbReference type="NCBI Taxonomy" id="1549638"/>
    <lineage>
        <taxon>Bacteria</taxon>
        <taxon>Pseudomonadati</taxon>
        <taxon>Pseudomonadota</taxon>
        <taxon>Betaproteobacteria</taxon>
        <taxon>Burkholderiales</taxon>
        <taxon>Burkholderiaceae</taxon>
        <taxon>Quisquiliibacterium</taxon>
    </lineage>
</organism>
<proteinExistence type="predicted"/>
<accession>A0A7W8HIN2</accession>
<dbReference type="RefSeq" id="WP_183968335.1">
    <property type="nucleotide sequence ID" value="NZ_BAABEW010000012.1"/>
</dbReference>
<sequence length="238" mass="25928">MPGRMIRRRLSLPVGPRRRQRGVTLTELMIGITVGLIVTAGTLGLFAGQMRSNRDLLTSARLNTEVRASMDTMVRDLRRASYWGASESGTWFPGNTLIAANPFTEVDVGEGQVTYRYDADNDGELDDGEAFRLERNADDGTVELHTLTAGGAVTNTVPITDPDVTEVTELEFDLVDRTGTTTCLNAGAGPVAPTPPVIHIRQVTVVLTMRLRAEPAVTRTMTEAVRLRNDWVEGSCPT</sequence>